<name>A0A9D1S7I2_9FIRM</name>
<accession>A0A9D1S7I2</accession>
<evidence type="ECO:0000313" key="1">
    <source>
        <dbReference type="EMBL" id="HIU50149.1"/>
    </source>
</evidence>
<sequence length="315" mass="35759">MKIVLTDINGQEKIIRKFKKLVLKEEEGVPAHTLLVRFHSEGEPLSEIAFMRFEDEGKIVFDGIVDTITEFYSEGNYYFEVFGRNRVSLLLDNEVMPAVYSNPTSEQIKEIFLKPYGFSDYVGGTSSYNGIFNVAKGKSPWDIIESFCKTCYETIPYCSPDNVIYFTGLPTGEKITFGKGFDIDFSEYRFDIQRHKIISSVKIKRSEAEDYSTEIFSQEADKRLIQRQRYLNASNTQFTPVFCAEKMLLNGINNSRNISLKCSGLLSDCLGSEASVSVFGRVIDNLKIYGLQINVSENQISTVVELRGNSSYVDT</sequence>
<proteinExistence type="predicted"/>
<organism evidence="1 2">
    <name type="scientific">Candidatus Limousia pullorum</name>
    <dbReference type="NCBI Taxonomy" id="2840860"/>
    <lineage>
        <taxon>Bacteria</taxon>
        <taxon>Bacillati</taxon>
        <taxon>Bacillota</taxon>
        <taxon>Clostridia</taxon>
        <taxon>Eubacteriales</taxon>
        <taxon>Oscillospiraceae</taxon>
        <taxon>Oscillospiraceae incertae sedis</taxon>
        <taxon>Candidatus Limousia</taxon>
    </lineage>
</organism>
<reference evidence="1" key="2">
    <citation type="journal article" date="2021" name="PeerJ">
        <title>Extensive microbial diversity within the chicken gut microbiome revealed by metagenomics and culture.</title>
        <authorList>
            <person name="Gilroy R."/>
            <person name="Ravi A."/>
            <person name="Getino M."/>
            <person name="Pursley I."/>
            <person name="Horton D.L."/>
            <person name="Alikhan N.F."/>
            <person name="Baker D."/>
            <person name="Gharbi K."/>
            <person name="Hall N."/>
            <person name="Watson M."/>
            <person name="Adriaenssens E.M."/>
            <person name="Foster-Nyarko E."/>
            <person name="Jarju S."/>
            <person name="Secka A."/>
            <person name="Antonio M."/>
            <person name="Oren A."/>
            <person name="Chaudhuri R.R."/>
            <person name="La Ragione R."/>
            <person name="Hildebrand F."/>
            <person name="Pallen M.J."/>
        </authorList>
    </citation>
    <scope>NUCLEOTIDE SEQUENCE</scope>
    <source>
        <strain evidence="1">ChiGjej1B1-1684</strain>
    </source>
</reference>
<dbReference type="Proteomes" id="UP000824118">
    <property type="component" value="Unassembled WGS sequence"/>
</dbReference>
<dbReference type="SUPFAM" id="SSF69279">
    <property type="entry name" value="Phage tail proteins"/>
    <property type="match status" value="1"/>
</dbReference>
<evidence type="ECO:0000313" key="2">
    <source>
        <dbReference type="Proteomes" id="UP000824118"/>
    </source>
</evidence>
<dbReference type="AlphaFoldDB" id="A0A9D1S7I2"/>
<dbReference type="EMBL" id="DVNG01000058">
    <property type="protein sequence ID" value="HIU50149.1"/>
    <property type="molecule type" value="Genomic_DNA"/>
</dbReference>
<gene>
    <name evidence="1" type="ORF">IAD22_03960</name>
</gene>
<protein>
    <submittedName>
        <fullName evidence="1">Uncharacterized protein</fullName>
    </submittedName>
</protein>
<comment type="caution">
    <text evidence="1">The sequence shown here is derived from an EMBL/GenBank/DDBJ whole genome shotgun (WGS) entry which is preliminary data.</text>
</comment>
<reference evidence="1" key="1">
    <citation type="submission" date="2020-10" db="EMBL/GenBank/DDBJ databases">
        <authorList>
            <person name="Gilroy R."/>
        </authorList>
    </citation>
    <scope>NUCLEOTIDE SEQUENCE</scope>
    <source>
        <strain evidence="1">ChiGjej1B1-1684</strain>
    </source>
</reference>